<name>A0ACC7P479_9BACL</name>
<reference evidence="1" key="1">
    <citation type="submission" date="2024-12" db="EMBL/GenBank/DDBJ databases">
        <authorList>
            <person name="Wu N."/>
        </authorList>
    </citation>
    <scope>NUCLEOTIDE SEQUENCE</scope>
    <source>
        <strain evidence="1">P15</strain>
    </source>
</reference>
<evidence type="ECO:0000313" key="2">
    <source>
        <dbReference type="Proteomes" id="UP001631969"/>
    </source>
</evidence>
<dbReference type="Proteomes" id="UP001631969">
    <property type="component" value="Unassembled WGS sequence"/>
</dbReference>
<organism evidence="1 2">
    <name type="scientific">Paenibacillus mesotrionivorans</name>
    <dbReference type="NCBI Taxonomy" id="3160968"/>
    <lineage>
        <taxon>Bacteria</taxon>
        <taxon>Bacillati</taxon>
        <taxon>Bacillota</taxon>
        <taxon>Bacilli</taxon>
        <taxon>Bacillales</taxon>
        <taxon>Paenibacillaceae</taxon>
        <taxon>Paenibacillus</taxon>
    </lineage>
</organism>
<dbReference type="EMBL" id="JBJURJ010000011">
    <property type="protein sequence ID" value="MFM9330122.1"/>
    <property type="molecule type" value="Genomic_DNA"/>
</dbReference>
<comment type="caution">
    <text evidence="1">The sequence shown here is derived from an EMBL/GenBank/DDBJ whole genome shotgun (WGS) entry which is preliminary data.</text>
</comment>
<evidence type="ECO:0000313" key="1">
    <source>
        <dbReference type="EMBL" id="MFM9330122.1"/>
    </source>
</evidence>
<keyword evidence="2" id="KW-1185">Reference proteome</keyword>
<accession>A0ACC7P479</accession>
<proteinExistence type="predicted"/>
<gene>
    <name evidence="1" type="ORF">ACI1P1_17625</name>
</gene>
<sequence>MVMKSRHMSRFRLLLMGACTAAVLTACSPDVSSEGPPGASTPSAAASQSASALPATPTPAPFRYPLTGLGSQTEMLTRPYMVMVENAPQARPQSGLQQADIVFEILAEGEITRFVSVFQSQPAEIIGPVRSIRPYFVELGEMLDAVIVHAGWSQDAMNLLQSHKLNHLDQVYGDHAFYWRASDRKAPHNLYTSTAKIAEGAEARKFRKEWKQKGLLFAAKPSSSPAASGSAGTTAPATHVQIPYIRGYVVSYDYDTSKEAYLRSMDGQPHADKETGVQLHTRNLLVLEAKHAVLDKEGRRSVDVTGPGKGTLIQEGKALDVTWQQKDGMLRVYADSKEVPLLPGNTWVQVVPEGTALQME</sequence>
<protein>
    <submittedName>
        <fullName evidence="1">DUF3048 domain-containing protein</fullName>
    </submittedName>
</protein>